<dbReference type="AlphaFoldDB" id="A0AAV8UNN6"/>
<feature type="compositionally biased region" description="Polar residues" evidence="1">
    <location>
        <begin position="323"/>
        <end position="333"/>
    </location>
</feature>
<evidence type="ECO:0000256" key="2">
    <source>
        <dbReference type="SAM" id="SignalP"/>
    </source>
</evidence>
<organism evidence="3 4">
    <name type="scientific">Rhodosorus marinus</name>
    <dbReference type="NCBI Taxonomy" id="101924"/>
    <lineage>
        <taxon>Eukaryota</taxon>
        <taxon>Rhodophyta</taxon>
        <taxon>Stylonematophyceae</taxon>
        <taxon>Stylonematales</taxon>
        <taxon>Stylonemataceae</taxon>
        <taxon>Rhodosorus</taxon>
    </lineage>
</organism>
<evidence type="ECO:0000313" key="3">
    <source>
        <dbReference type="EMBL" id="KAJ8904116.1"/>
    </source>
</evidence>
<evidence type="ECO:0008006" key="5">
    <source>
        <dbReference type="Google" id="ProtNLM"/>
    </source>
</evidence>
<dbReference type="Proteomes" id="UP001157974">
    <property type="component" value="Unassembled WGS sequence"/>
</dbReference>
<keyword evidence="4" id="KW-1185">Reference proteome</keyword>
<feature type="compositionally biased region" description="Polar residues" evidence="1">
    <location>
        <begin position="247"/>
        <end position="279"/>
    </location>
</feature>
<feature type="compositionally biased region" description="Low complexity" evidence="1">
    <location>
        <begin position="208"/>
        <end position="222"/>
    </location>
</feature>
<feature type="chain" id="PRO_5043518856" description="Pherophorin domain-containing protein" evidence="2">
    <location>
        <begin position="24"/>
        <end position="341"/>
    </location>
</feature>
<comment type="caution">
    <text evidence="3">The sequence shown here is derived from an EMBL/GenBank/DDBJ whole genome shotgun (WGS) entry which is preliminary data.</text>
</comment>
<feature type="signal peptide" evidence="2">
    <location>
        <begin position="1"/>
        <end position="23"/>
    </location>
</feature>
<evidence type="ECO:0000256" key="1">
    <source>
        <dbReference type="SAM" id="MobiDB-lite"/>
    </source>
</evidence>
<feature type="compositionally biased region" description="Low complexity" evidence="1">
    <location>
        <begin position="229"/>
        <end position="242"/>
    </location>
</feature>
<gene>
    <name evidence="3" type="ORF">NDN08_000643</name>
</gene>
<proteinExistence type="predicted"/>
<name>A0AAV8UNN6_9RHOD</name>
<sequence length="341" mass="36304">MMFRSAPYVVLAVIVLGAHATYGQEESIDGVARQQRSAQRCSAFANSYDEVTVFNDGNYRCYRLRIDGDGYEVGSVCVAIKPFNGKTCAKFRFQNYNGWLFTKVKAGVKATCGSKSADPFQVQLQTNYDSKVKAYVCLDQFNVFPGPSGEGCCNRPICIFAQAEVERRGRAKVAYPKAGKKDCFMQGIDDFSRCEVPLLCKNAVATPTPTATASPSASYTPSPTFPIDPTATASPSASYTPSPTFPIDSTATPTATEVGTETPTATLQESFTPTPSATLEGSVGVESPSATASPSFGFESSAEFPTASETPSPSFGVDPYSTDFETGTPTATLAASDEPER</sequence>
<dbReference type="EMBL" id="JAMWBK010000006">
    <property type="protein sequence ID" value="KAJ8904116.1"/>
    <property type="molecule type" value="Genomic_DNA"/>
</dbReference>
<protein>
    <recommendedName>
        <fullName evidence="5">Pherophorin domain-containing protein</fullName>
    </recommendedName>
</protein>
<keyword evidence="2" id="KW-0732">Signal</keyword>
<accession>A0AAV8UNN6</accession>
<evidence type="ECO:0000313" key="4">
    <source>
        <dbReference type="Proteomes" id="UP001157974"/>
    </source>
</evidence>
<feature type="region of interest" description="Disordered" evidence="1">
    <location>
        <begin position="208"/>
        <end position="341"/>
    </location>
</feature>
<reference evidence="3 4" key="1">
    <citation type="journal article" date="2023" name="Nat. Commun.">
        <title>Origin of minicircular mitochondrial genomes in red algae.</title>
        <authorList>
            <person name="Lee Y."/>
            <person name="Cho C.H."/>
            <person name="Lee Y.M."/>
            <person name="Park S.I."/>
            <person name="Yang J.H."/>
            <person name="West J.A."/>
            <person name="Bhattacharya D."/>
            <person name="Yoon H.S."/>
        </authorList>
    </citation>
    <scope>NUCLEOTIDE SEQUENCE [LARGE SCALE GENOMIC DNA]</scope>
    <source>
        <strain evidence="3 4">CCMP1338</strain>
        <tissue evidence="3">Whole cell</tissue>
    </source>
</reference>